<keyword evidence="11" id="KW-1185">Reference proteome</keyword>
<evidence type="ECO:0000256" key="8">
    <source>
        <dbReference type="ARBA" id="ARBA00023288"/>
    </source>
</evidence>
<keyword evidence="2" id="KW-0336">GPI-anchor</keyword>
<keyword evidence="8" id="KW-0449">Lipoprotein</keyword>
<dbReference type="Pfam" id="PF17064">
    <property type="entry name" value="QVR"/>
    <property type="match status" value="1"/>
</dbReference>
<keyword evidence="4 9" id="KW-0732">Signal</keyword>
<reference evidence="10" key="1">
    <citation type="submission" date="2021-12" db="EMBL/GenBank/DDBJ databases">
        <authorList>
            <person name="King R."/>
        </authorList>
    </citation>
    <scope>NUCLEOTIDE SEQUENCE</scope>
</reference>
<dbReference type="PANTHER" id="PTHR33562:SF2">
    <property type="entry name" value="PROTEIN QUIVER"/>
    <property type="match status" value="1"/>
</dbReference>
<evidence type="ECO:0000256" key="5">
    <source>
        <dbReference type="ARBA" id="ARBA00022989"/>
    </source>
</evidence>
<evidence type="ECO:0000256" key="6">
    <source>
        <dbReference type="ARBA" id="ARBA00023136"/>
    </source>
</evidence>
<sequence>MQVIVFISILFLVCVNNSQALKCYQCFLSEKCETPKESNLPLLPCEISETLCSTIEVRLESDKTGIIRKCESGSTCLETKKDFFVKKCNICEGDGCNGAYHKFQNVYYLVTLLSSVVVIKFICNLI</sequence>
<gene>
    <name evidence="10" type="ORF">MELIAE_LOCUS13288</name>
</gene>
<evidence type="ECO:0000256" key="4">
    <source>
        <dbReference type="ARBA" id="ARBA00022729"/>
    </source>
</evidence>
<feature type="signal peptide" evidence="9">
    <location>
        <begin position="1"/>
        <end position="20"/>
    </location>
</feature>
<dbReference type="AlphaFoldDB" id="A0A9P0FS42"/>
<accession>A0A9P0FS42</accession>
<dbReference type="EMBL" id="OV121140">
    <property type="protein sequence ID" value="CAH0564839.1"/>
    <property type="molecule type" value="Genomic_DNA"/>
</dbReference>
<evidence type="ECO:0000256" key="7">
    <source>
        <dbReference type="ARBA" id="ARBA00023180"/>
    </source>
</evidence>
<keyword evidence="5" id="KW-1133">Transmembrane helix</keyword>
<dbReference type="Proteomes" id="UP001154078">
    <property type="component" value="Chromosome 9"/>
</dbReference>
<dbReference type="GO" id="GO:0098552">
    <property type="term" value="C:side of membrane"/>
    <property type="evidence" value="ECO:0007669"/>
    <property type="project" value="UniProtKB-KW"/>
</dbReference>
<dbReference type="InterPro" id="IPR045860">
    <property type="entry name" value="Snake_toxin-like_sf"/>
</dbReference>
<evidence type="ECO:0008006" key="12">
    <source>
        <dbReference type="Google" id="ProtNLM"/>
    </source>
</evidence>
<organism evidence="10 11">
    <name type="scientific">Brassicogethes aeneus</name>
    <name type="common">Rape pollen beetle</name>
    <name type="synonym">Meligethes aeneus</name>
    <dbReference type="NCBI Taxonomy" id="1431903"/>
    <lineage>
        <taxon>Eukaryota</taxon>
        <taxon>Metazoa</taxon>
        <taxon>Ecdysozoa</taxon>
        <taxon>Arthropoda</taxon>
        <taxon>Hexapoda</taxon>
        <taxon>Insecta</taxon>
        <taxon>Pterygota</taxon>
        <taxon>Neoptera</taxon>
        <taxon>Endopterygota</taxon>
        <taxon>Coleoptera</taxon>
        <taxon>Polyphaga</taxon>
        <taxon>Cucujiformia</taxon>
        <taxon>Nitidulidae</taxon>
        <taxon>Meligethinae</taxon>
        <taxon>Brassicogethes</taxon>
    </lineage>
</organism>
<dbReference type="InterPro" id="IPR050975">
    <property type="entry name" value="Sleep_regulator"/>
</dbReference>
<dbReference type="GO" id="GO:0032222">
    <property type="term" value="P:regulation of synaptic transmission, cholinergic"/>
    <property type="evidence" value="ECO:0007669"/>
    <property type="project" value="InterPro"/>
</dbReference>
<name>A0A9P0FS42_BRAAE</name>
<evidence type="ECO:0000256" key="9">
    <source>
        <dbReference type="SAM" id="SignalP"/>
    </source>
</evidence>
<dbReference type="GO" id="GO:0030431">
    <property type="term" value="P:sleep"/>
    <property type="evidence" value="ECO:0007669"/>
    <property type="project" value="InterPro"/>
</dbReference>
<dbReference type="SUPFAM" id="SSF57302">
    <property type="entry name" value="Snake toxin-like"/>
    <property type="match status" value="1"/>
</dbReference>
<comment type="subcellular location">
    <subcellularLocation>
        <location evidence="1">Membrane</location>
        <topology evidence="1">Lipid-anchor</topology>
        <topology evidence="1">GPI-anchor</topology>
    </subcellularLocation>
</comment>
<dbReference type="PANTHER" id="PTHR33562">
    <property type="entry name" value="ATILLA, ISOFORM B-RELATED-RELATED"/>
    <property type="match status" value="1"/>
</dbReference>
<evidence type="ECO:0000313" key="11">
    <source>
        <dbReference type="Proteomes" id="UP001154078"/>
    </source>
</evidence>
<keyword evidence="7" id="KW-0325">Glycoprotein</keyword>
<feature type="chain" id="PRO_5040355247" description="Protein quiver" evidence="9">
    <location>
        <begin position="21"/>
        <end position="126"/>
    </location>
</feature>
<evidence type="ECO:0000256" key="2">
    <source>
        <dbReference type="ARBA" id="ARBA00022622"/>
    </source>
</evidence>
<evidence type="ECO:0000256" key="1">
    <source>
        <dbReference type="ARBA" id="ARBA00004589"/>
    </source>
</evidence>
<keyword evidence="6" id="KW-0472">Membrane</keyword>
<dbReference type="InterPro" id="IPR031424">
    <property type="entry name" value="QVR-like"/>
</dbReference>
<keyword evidence="3" id="KW-0812">Transmembrane</keyword>
<evidence type="ECO:0000256" key="3">
    <source>
        <dbReference type="ARBA" id="ARBA00022692"/>
    </source>
</evidence>
<evidence type="ECO:0000313" key="10">
    <source>
        <dbReference type="EMBL" id="CAH0564839.1"/>
    </source>
</evidence>
<protein>
    <recommendedName>
        <fullName evidence="12">Protein quiver</fullName>
    </recommendedName>
</protein>
<proteinExistence type="predicted"/>
<dbReference type="Gene3D" id="2.10.60.10">
    <property type="entry name" value="CD59"/>
    <property type="match status" value="1"/>
</dbReference>